<name>A0ABU0ATY0_9FIRM</name>
<dbReference type="EMBL" id="JAUSTN010000001">
    <property type="protein sequence ID" value="MDQ0274236.1"/>
    <property type="molecule type" value="Genomic_DNA"/>
</dbReference>
<dbReference type="InterPro" id="IPR000878">
    <property type="entry name" value="4pyrrol_Mease"/>
</dbReference>
<keyword evidence="2" id="KW-0489">Methyltransferase</keyword>
<sequence length="272" mass="31534">MINIVGLGAGSSEELTLQAIKIMKNGLKNFLRTDKVEAVQYFKENKIDFESFDKFYEEENSFDEVYLKIVKKLIDEKDCNYFVPGHPLVAEKTVKLLIESGIEINLVSGISFIEPVLNIVKRDISKGFILLDALDMTDLDINKKMDIIITQVYNKRILSEMKLILSDIYGDEYKVYLITDAGLESEIFEHTPIYLLDRKEVNHRSCIFIPKTYDFTINDLDKRLANIEVNENLDEVSQEFLSVFTKIRSGIRKGYWTFDEILKNIDKMPKLT</sequence>
<reference evidence="2 3" key="1">
    <citation type="submission" date="2023-07" db="EMBL/GenBank/DDBJ databases">
        <title>Genomic Encyclopedia of Type Strains, Phase IV (KMG-IV): sequencing the most valuable type-strain genomes for metagenomic binning, comparative biology and taxonomic classification.</title>
        <authorList>
            <person name="Goeker M."/>
        </authorList>
    </citation>
    <scope>NUCLEOTIDE SEQUENCE [LARGE SCALE GENOMIC DNA]</scope>
    <source>
        <strain evidence="2 3">DSM 22616</strain>
    </source>
</reference>
<evidence type="ECO:0000313" key="2">
    <source>
        <dbReference type="EMBL" id="MDQ0274236.1"/>
    </source>
</evidence>
<keyword evidence="2" id="KW-0808">Transferase</keyword>
<dbReference type="InterPro" id="IPR035013">
    <property type="entry name" value="YabN_N"/>
</dbReference>
<dbReference type="InterPro" id="IPR014777">
    <property type="entry name" value="4pyrrole_Mease_sub1"/>
</dbReference>
<dbReference type="RefSeq" id="WP_023056219.1">
    <property type="nucleotide sequence ID" value="NZ_JAUSTN010000001.1"/>
</dbReference>
<organism evidence="2 3">
    <name type="scientific">Peptoniphilus koenoeneniae</name>
    <dbReference type="NCBI Taxonomy" id="507751"/>
    <lineage>
        <taxon>Bacteria</taxon>
        <taxon>Bacillati</taxon>
        <taxon>Bacillota</taxon>
        <taxon>Tissierellia</taxon>
        <taxon>Tissierellales</taxon>
        <taxon>Peptoniphilaceae</taxon>
        <taxon>Peptoniphilus</taxon>
    </lineage>
</organism>
<accession>A0ABU0ATY0</accession>
<dbReference type="Gene3D" id="3.40.1010.10">
    <property type="entry name" value="Cobalt-precorrin-4 Transmethylase, Domain 1"/>
    <property type="match status" value="1"/>
</dbReference>
<evidence type="ECO:0000259" key="1">
    <source>
        <dbReference type="Pfam" id="PF00590"/>
    </source>
</evidence>
<protein>
    <submittedName>
        <fullName evidence="2">Tetrapyrrole methylase family protein/MazG family protein</fullName>
    </submittedName>
</protein>
<keyword evidence="3" id="KW-1185">Reference proteome</keyword>
<dbReference type="Pfam" id="PF00590">
    <property type="entry name" value="TP_methylase"/>
    <property type="match status" value="1"/>
</dbReference>
<dbReference type="GO" id="GO:0032259">
    <property type="term" value="P:methylation"/>
    <property type="evidence" value="ECO:0007669"/>
    <property type="project" value="UniProtKB-KW"/>
</dbReference>
<evidence type="ECO:0000313" key="3">
    <source>
        <dbReference type="Proteomes" id="UP001236559"/>
    </source>
</evidence>
<dbReference type="CDD" id="cd11723">
    <property type="entry name" value="YabN_N_like"/>
    <property type="match status" value="1"/>
</dbReference>
<gene>
    <name evidence="2" type="ORF">J2S72_000232</name>
</gene>
<proteinExistence type="predicted"/>
<dbReference type="GO" id="GO:0008168">
    <property type="term" value="F:methyltransferase activity"/>
    <property type="evidence" value="ECO:0007669"/>
    <property type="project" value="UniProtKB-KW"/>
</dbReference>
<comment type="caution">
    <text evidence="2">The sequence shown here is derived from an EMBL/GenBank/DDBJ whole genome shotgun (WGS) entry which is preliminary data.</text>
</comment>
<dbReference type="InterPro" id="IPR035996">
    <property type="entry name" value="4pyrrol_Methylase_sf"/>
</dbReference>
<dbReference type="SUPFAM" id="SSF53790">
    <property type="entry name" value="Tetrapyrrole methylase"/>
    <property type="match status" value="1"/>
</dbReference>
<dbReference type="Proteomes" id="UP001236559">
    <property type="component" value="Unassembled WGS sequence"/>
</dbReference>
<feature type="domain" description="Tetrapyrrole methylase" evidence="1">
    <location>
        <begin position="1"/>
        <end position="194"/>
    </location>
</feature>